<dbReference type="STRING" id="579138.Zymop_0664"/>
<dbReference type="eggNOG" id="COG0130">
    <property type="taxonomic scope" value="Bacteria"/>
</dbReference>
<dbReference type="Pfam" id="PF01509">
    <property type="entry name" value="TruB_N"/>
    <property type="match status" value="1"/>
</dbReference>
<dbReference type="NCBIfam" id="TIGR00431">
    <property type="entry name" value="TruB"/>
    <property type="match status" value="1"/>
</dbReference>
<dbReference type="HAMAP" id="MF_01080">
    <property type="entry name" value="TruB_bact"/>
    <property type="match status" value="1"/>
</dbReference>
<evidence type="ECO:0000313" key="9">
    <source>
        <dbReference type="Proteomes" id="UP000000491"/>
    </source>
</evidence>
<proteinExistence type="inferred from homology"/>
<comment type="catalytic activity">
    <reaction evidence="1 5">
        <text>uridine(55) in tRNA = pseudouridine(55) in tRNA</text>
        <dbReference type="Rhea" id="RHEA:42532"/>
        <dbReference type="Rhea" id="RHEA-COMP:10101"/>
        <dbReference type="Rhea" id="RHEA-COMP:10102"/>
        <dbReference type="ChEBI" id="CHEBI:65314"/>
        <dbReference type="ChEBI" id="CHEBI:65315"/>
        <dbReference type="EC" id="5.4.99.25"/>
    </reaction>
</comment>
<dbReference type="InterPro" id="IPR032819">
    <property type="entry name" value="TruB_C"/>
</dbReference>
<gene>
    <name evidence="5" type="primary">truB</name>
    <name evidence="8" type="ordered locus">Zymop_0664</name>
</gene>
<keyword evidence="4 5" id="KW-0413">Isomerase</keyword>
<dbReference type="PANTHER" id="PTHR13767">
    <property type="entry name" value="TRNA-PSEUDOURIDINE SYNTHASE"/>
    <property type="match status" value="1"/>
</dbReference>
<dbReference type="GO" id="GO:0003723">
    <property type="term" value="F:RNA binding"/>
    <property type="evidence" value="ECO:0007669"/>
    <property type="project" value="InterPro"/>
</dbReference>
<dbReference type="EMBL" id="CP002865">
    <property type="protein sequence ID" value="AEI37566.1"/>
    <property type="molecule type" value="Genomic_DNA"/>
</dbReference>
<dbReference type="CDD" id="cd02573">
    <property type="entry name" value="PseudoU_synth_EcTruB"/>
    <property type="match status" value="1"/>
</dbReference>
<dbReference type="RefSeq" id="WP_013933965.1">
    <property type="nucleotide sequence ID" value="NC_015709.1"/>
</dbReference>
<evidence type="ECO:0000256" key="4">
    <source>
        <dbReference type="ARBA" id="ARBA00023235"/>
    </source>
</evidence>
<evidence type="ECO:0000256" key="1">
    <source>
        <dbReference type="ARBA" id="ARBA00000385"/>
    </source>
</evidence>
<protein>
    <recommendedName>
        <fullName evidence="5">tRNA pseudouridine synthase B</fullName>
        <ecNumber evidence="5">5.4.99.25</ecNumber>
    </recommendedName>
    <alternativeName>
        <fullName evidence="5">tRNA pseudouridine(55) synthase</fullName>
        <shortName evidence="5">Psi55 synthase</shortName>
    </alternativeName>
    <alternativeName>
        <fullName evidence="5">tRNA pseudouridylate synthase</fullName>
    </alternativeName>
    <alternativeName>
        <fullName evidence="5">tRNA-uridine isomerase</fullName>
    </alternativeName>
</protein>
<evidence type="ECO:0000259" key="6">
    <source>
        <dbReference type="Pfam" id="PF01509"/>
    </source>
</evidence>
<dbReference type="PANTHER" id="PTHR13767:SF2">
    <property type="entry name" value="PSEUDOURIDYLATE SYNTHASE TRUB1"/>
    <property type="match status" value="1"/>
</dbReference>
<evidence type="ECO:0000256" key="3">
    <source>
        <dbReference type="ARBA" id="ARBA00022694"/>
    </source>
</evidence>
<dbReference type="Gene3D" id="3.30.2350.10">
    <property type="entry name" value="Pseudouridine synthase"/>
    <property type="match status" value="1"/>
</dbReference>
<dbReference type="KEGG" id="zmp:Zymop_0664"/>
<organism evidence="8 9">
    <name type="scientific">Zymomonas mobilis subsp. pomaceae (strain ATCC 29192 / DSM 22645 / JCM 10191 / CCUG 17912 / NBRC 13757 / NCIMB 11200 / NRRL B-4491 / Barker I)</name>
    <dbReference type="NCBI Taxonomy" id="579138"/>
    <lineage>
        <taxon>Bacteria</taxon>
        <taxon>Pseudomonadati</taxon>
        <taxon>Pseudomonadota</taxon>
        <taxon>Alphaproteobacteria</taxon>
        <taxon>Sphingomonadales</taxon>
        <taxon>Zymomonadaceae</taxon>
        <taxon>Zymomonas</taxon>
    </lineage>
</organism>
<dbReference type="PATRIC" id="fig|579138.3.peg.699"/>
<comment type="function">
    <text evidence="5">Responsible for synthesis of pseudouridine from uracil-55 in the psi GC loop of transfer RNAs.</text>
</comment>
<dbReference type="GO" id="GO:0160148">
    <property type="term" value="F:tRNA pseudouridine(55) synthase activity"/>
    <property type="evidence" value="ECO:0007669"/>
    <property type="project" value="UniProtKB-EC"/>
</dbReference>
<dbReference type="EC" id="5.4.99.25" evidence="5"/>
<keyword evidence="3 5" id="KW-0819">tRNA processing</keyword>
<feature type="domain" description="tRNA pseudouridylate synthase B C-terminal" evidence="7">
    <location>
        <begin position="195"/>
        <end position="253"/>
    </location>
</feature>
<dbReference type="Pfam" id="PF16198">
    <property type="entry name" value="TruB_C_2"/>
    <property type="match status" value="1"/>
</dbReference>
<accession>F8ERZ1</accession>
<dbReference type="InterPro" id="IPR014780">
    <property type="entry name" value="tRNA_psdUridine_synth_TruB"/>
</dbReference>
<reference evidence="8 9" key="1">
    <citation type="journal article" date="2011" name="J. Bacteriol.">
        <title>Genome sequence of the ethanol-producing Zymomonas mobilis subsp. pomaceae lectotype strain ATCC 29192.</title>
        <authorList>
            <person name="Kouvelis V.N."/>
            <person name="Davenport K.W."/>
            <person name="Brettin T.S."/>
            <person name="Bruce D."/>
            <person name="Detter C."/>
            <person name="Han C.S."/>
            <person name="Nolan M."/>
            <person name="Tapia R."/>
            <person name="Damoulaki A."/>
            <person name="Kyrpides N.C."/>
            <person name="Typas M.A."/>
            <person name="Pappas K.M."/>
        </authorList>
    </citation>
    <scope>NUCLEOTIDE SEQUENCE [LARGE SCALE GENOMIC DNA]</scope>
    <source>
        <strain evidence="9">ATCC 29192 / DSM 22645 / JCM 10191 / CCUG 17912 / NBRC 13757 / NCIMB 11200 / NRRL B-4491 / Barker I</strain>
    </source>
</reference>
<dbReference type="HOGENOM" id="CLU_032087_0_3_5"/>
<evidence type="ECO:0000256" key="5">
    <source>
        <dbReference type="HAMAP-Rule" id="MF_01080"/>
    </source>
</evidence>
<dbReference type="Proteomes" id="UP000000491">
    <property type="component" value="Chromosome"/>
</dbReference>
<sequence length="312" mass="33598">MTIADKSEKVTLSPPLLAALHGWIILDKAEGPGSTQAVSAVKRAIRLAGLPKVKVGHGGTLDPLASGVLPVALGEATKLAGYALNSDKVYEFTLRFGEETDSLDREGAVIAQSDNRPTKEAIESILPSFQGNIHQIPPIYSALKIDGKRACDRVRAGETVTVKGRDITIYDLNLVAYSPDEASFRATVSKGTYIRSLARDIAHALDCHGHVSRLRRCKSGPFTDKQAISLDKLMEIANTGKLNKILLPLTAGLDDIPAFAVSSDQAKALRQGQKLVGINAEQGLNMAMETEMPVALIEVFEQQARVLRGFNF</sequence>
<dbReference type="GO" id="GO:0031119">
    <property type="term" value="P:tRNA pseudouridine synthesis"/>
    <property type="evidence" value="ECO:0007669"/>
    <property type="project" value="UniProtKB-UniRule"/>
</dbReference>
<evidence type="ECO:0000256" key="2">
    <source>
        <dbReference type="ARBA" id="ARBA00005642"/>
    </source>
</evidence>
<dbReference type="InterPro" id="IPR020103">
    <property type="entry name" value="PsdUridine_synth_cat_dom_sf"/>
</dbReference>
<evidence type="ECO:0000313" key="8">
    <source>
        <dbReference type="EMBL" id="AEI37566.1"/>
    </source>
</evidence>
<dbReference type="GO" id="GO:1990481">
    <property type="term" value="P:mRNA pseudouridine synthesis"/>
    <property type="evidence" value="ECO:0007669"/>
    <property type="project" value="TreeGrafter"/>
</dbReference>
<comment type="similarity">
    <text evidence="2 5">Belongs to the pseudouridine synthase TruB family. Type 1 subfamily.</text>
</comment>
<dbReference type="InterPro" id="IPR002501">
    <property type="entry name" value="PsdUridine_synth_N"/>
</dbReference>
<feature type="active site" description="Nucleophile" evidence="5">
    <location>
        <position position="62"/>
    </location>
</feature>
<dbReference type="SUPFAM" id="SSF55120">
    <property type="entry name" value="Pseudouridine synthase"/>
    <property type="match status" value="1"/>
</dbReference>
<dbReference type="AlphaFoldDB" id="F8ERZ1"/>
<evidence type="ECO:0000259" key="7">
    <source>
        <dbReference type="Pfam" id="PF16198"/>
    </source>
</evidence>
<feature type="domain" description="Pseudouridine synthase II N-terminal" evidence="6">
    <location>
        <begin position="53"/>
        <end position="194"/>
    </location>
</feature>
<name>F8ERZ1_ZYMMT</name>